<accession>A0A0F9C0Q7</accession>
<proteinExistence type="predicted"/>
<comment type="caution">
    <text evidence="1">The sequence shown here is derived from an EMBL/GenBank/DDBJ whole genome shotgun (WGS) entry which is preliminary data.</text>
</comment>
<evidence type="ECO:0008006" key="2">
    <source>
        <dbReference type="Google" id="ProtNLM"/>
    </source>
</evidence>
<dbReference type="InterPro" id="IPR027417">
    <property type="entry name" value="P-loop_NTPase"/>
</dbReference>
<reference evidence="1" key="1">
    <citation type="journal article" date="2015" name="Nature">
        <title>Complex archaea that bridge the gap between prokaryotes and eukaryotes.</title>
        <authorList>
            <person name="Spang A."/>
            <person name="Saw J.H."/>
            <person name="Jorgensen S.L."/>
            <person name="Zaremba-Niedzwiedzka K."/>
            <person name="Martijn J."/>
            <person name="Lind A.E."/>
            <person name="van Eijk R."/>
            <person name="Schleper C."/>
            <person name="Guy L."/>
            <person name="Ettema T.J."/>
        </authorList>
    </citation>
    <scope>NUCLEOTIDE SEQUENCE</scope>
</reference>
<dbReference type="EMBL" id="LAZR01035358">
    <property type="protein sequence ID" value="KKL27729.1"/>
    <property type="molecule type" value="Genomic_DNA"/>
</dbReference>
<dbReference type="Gene3D" id="3.40.50.300">
    <property type="entry name" value="P-loop containing nucleotide triphosphate hydrolases"/>
    <property type="match status" value="1"/>
</dbReference>
<evidence type="ECO:0000313" key="1">
    <source>
        <dbReference type="EMBL" id="KKL27729.1"/>
    </source>
</evidence>
<name>A0A0F9C0Q7_9ZZZZ</name>
<organism evidence="1">
    <name type="scientific">marine sediment metagenome</name>
    <dbReference type="NCBI Taxonomy" id="412755"/>
    <lineage>
        <taxon>unclassified sequences</taxon>
        <taxon>metagenomes</taxon>
        <taxon>ecological metagenomes</taxon>
    </lineage>
</organism>
<protein>
    <recommendedName>
        <fullName evidence="2">Helicase/UvrB N-terminal domain-containing protein</fullName>
    </recommendedName>
</protein>
<dbReference type="AlphaFoldDB" id="A0A0F9C0Q7"/>
<sequence length="230" mass="26490">MTLTKEKELTKQEQYEIFENYRRDWSCFIEEQLELELWSFMRAIIDSVQKNQRTSVRACHGSSKTITAAALAVTFLNLYEDSIVITTAPGERQVKDLLWKEIRNFYRKFGGDRLVGKCQELNVKVSEEKGAESYMIGFTTTHAPKAEGYHAANILWIIDEAKGVYPWIYDSMEGSMTGGFSRVLEISTTDGADQQCPFRQHHTAKRSKWKCLSLSAFDSPFLNPKDYQKI</sequence>
<gene>
    <name evidence="1" type="ORF">LCGC14_2382250</name>
</gene>